<evidence type="ECO:0000313" key="4">
    <source>
        <dbReference type="RefSeq" id="XP_035685691.1"/>
    </source>
</evidence>
<comment type="pathway">
    <text evidence="1">Lipid metabolism; peroxisomal fatty acid beta-oxidation.</text>
</comment>
<dbReference type="RefSeq" id="XP_035685691.1">
    <property type="nucleotide sequence ID" value="XM_035829798.1"/>
</dbReference>
<dbReference type="Pfam" id="PF14749">
    <property type="entry name" value="Acyl-CoA_ox_N"/>
    <property type="match status" value="1"/>
</dbReference>
<dbReference type="GO" id="GO:0006631">
    <property type="term" value="P:fatty acid metabolic process"/>
    <property type="evidence" value="ECO:0007669"/>
    <property type="project" value="InterPro"/>
</dbReference>
<dbReference type="InterPro" id="IPR012258">
    <property type="entry name" value="Acyl-CoA_oxidase"/>
</dbReference>
<dbReference type="GO" id="GO:0003997">
    <property type="term" value="F:acyl-CoA oxidase activity"/>
    <property type="evidence" value="ECO:0007669"/>
    <property type="project" value="InterPro"/>
</dbReference>
<dbReference type="KEGG" id="bfo:118422280"/>
<feature type="domain" description="Acyl-coenzyme A oxidase N-terminal" evidence="2">
    <location>
        <begin position="19"/>
        <end position="87"/>
    </location>
</feature>
<evidence type="ECO:0000259" key="2">
    <source>
        <dbReference type="Pfam" id="PF14749"/>
    </source>
</evidence>
<accession>A0A9J7LMJ5</accession>
<protein>
    <submittedName>
        <fullName evidence="4">Peroxisomal acyl-coenzyme A oxidase 1-like</fullName>
    </submittedName>
</protein>
<dbReference type="AlphaFoldDB" id="A0A9J7LMJ5"/>
<dbReference type="OMA" id="RRNIYFE"/>
<dbReference type="Proteomes" id="UP000001554">
    <property type="component" value="Chromosome 9"/>
</dbReference>
<dbReference type="OrthoDB" id="9822409at2759"/>
<reference evidence="4" key="2">
    <citation type="submission" date="2025-08" db="UniProtKB">
        <authorList>
            <consortium name="RefSeq"/>
        </authorList>
    </citation>
    <scope>IDENTIFICATION</scope>
    <source>
        <strain evidence="4">S238N-H82</strain>
        <tissue evidence="4">Testes</tissue>
    </source>
</reference>
<name>A0A9J7LMJ5_BRAFL</name>
<dbReference type="GO" id="GO:0071949">
    <property type="term" value="F:FAD binding"/>
    <property type="evidence" value="ECO:0007669"/>
    <property type="project" value="InterPro"/>
</dbReference>
<dbReference type="Gene3D" id="1.10.540.10">
    <property type="entry name" value="Acyl-CoA dehydrogenase/oxidase, N-terminal domain"/>
    <property type="match status" value="1"/>
</dbReference>
<keyword evidence="3" id="KW-1185">Reference proteome</keyword>
<proteinExistence type="predicted"/>
<dbReference type="InterPro" id="IPR029320">
    <property type="entry name" value="Acyl-CoA_ox_N"/>
</dbReference>
<gene>
    <name evidence="4" type="primary">LOC118422280</name>
</gene>
<dbReference type="PANTHER" id="PTHR10909:SF250">
    <property type="entry name" value="PEROXISOMAL ACYL-COENZYME A OXIDASE 1"/>
    <property type="match status" value="1"/>
</dbReference>
<dbReference type="InterPro" id="IPR037069">
    <property type="entry name" value="AcylCoA_DH/ox_N_sf"/>
</dbReference>
<evidence type="ECO:0000313" key="3">
    <source>
        <dbReference type="Proteomes" id="UP000001554"/>
    </source>
</evidence>
<organism evidence="3 4">
    <name type="scientific">Branchiostoma floridae</name>
    <name type="common">Florida lancelet</name>
    <name type="synonym">Amphioxus</name>
    <dbReference type="NCBI Taxonomy" id="7739"/>
    <lineage>
        <taxon>Eukaryota</taxon>
        <taxon>Metazoa</taxon>
        <taxon>Chordata</taxon>
        <taxon>Cephalochordata</taxon>
        <taxon>Leptocardii</taxon>
        <taxon>Amphioxiformes</taxon>
        <taxon>Branchiostomatidae</taxon>
        <taxon>Branchiostoma</taxon>
    </lineage>
</organism>
<reference evidence="3" key="1">
    <citation type="journal article" date="2020" name="Nat. Ecol. Evol.">
        <title>Deeply conserved synteny resolves early events in vertebrate evolution.</title>
        <authorList>
            <person name="Simakov O."/>
            <person name="Marletaz F."/>
            <person name="Yue J.X."/>
            <person name="O'Connell B."/>
            <person name="Jenkins J."/>
            <person name="Brandt A."/>
            <person name="Calef R."/>
            <person name="Tung C.H."/>
            <person name="Huang T.K."/>
            <person name="Schmutz J."/>
            <person name="Satoh N."/>
            <person name="Yu J.K."/>
            <person name="Putnam N.H."/>
            <person name="Green R.E."/>
            <person name="Rokhsar D.S."/>
        </authorList>
    </citation>
    <scope>NUCLEOTIDE SEQUENCE [LARGE SCALE GENOMIC DNA]</scope>
    <source>
        <strain evidence="3">S238N-H82</strain>
    </source>
</reference>
<evidence type="ECO:0000256" key="1">
    <source>
        <dbReference type="ARBA" id="ARBA00004846"/>
    </source>
</evidence>
<dbReference type="PANTHER" id="PTHR10909">
    <property type="entry name" value="ELECTRON TRANSPORT OXIDOREDUCTASE"/>
    <property type="match status" value="1"/>
</dbReference>
<dbReference type="GO" id="GO:0005777">
    <property type="term" value="C:peroxisome"/>
    <property type="evidence" value="ECO:0007669"/>
    <property type="project" value="InterPro"/>
</dbReference>
<sequence length="93" mass="10708">MAGQVNPDLAKERQNASFNTQELTNLLYGGAEKVRRRRYIESLAISDPAYSSDDPTFMSREELYSSGLKRCITMLQRVKELNIAEEDLDTYRK</sequence>
<dbReference type="GeneID" id="118422280"/>